<sequence length="1130" mass="125527">MQGKRRKTSTVFPIPVNKLAVSVLQHLEGNGPLPLKAQEELLNTVCADYLQWEHRSSNVYEDTRRIAKRLFGMYPFTLSNKAFGQENGQLESSHLAALLRKTVERLKRPEMSTQHDFPIPWHKLDESVLKYLDVNGQLPPKEKDDLLKTVCVEYLQWEHRSSNVSEDTRRIAKQMYEIYPSTLSNKAFGKEAGKTESSHLADLLRYTVESFKRHERMSTSFKEADALDTCEEVANLSDSPILNRMLKNFSSSTSECSFPSTCTSDGFTIPWHELDKSLLNNLKKGKKLTHTQIGGLISMVSKEYLLWENKTSDLPEDTRRIAQHMCEVYPLSLSDSSFGHSHFGNSGMSGCWYLAHLLWERVDLITKQQSQYFKGLCFLDAPEMQSVDALSSGNDDSTKSAGSPVGDCASGEVENSTRGEFAIPWHKLDETLLDALNKNKHLTSAQRSDLVLAVSEEFLQWNPDSSNIDQYTEQIAEQMCEIYPSSLSNTALGSCDGDTPSSTLACMLRSKVWVLRNSGEQKSQSSSSVDNTEVPQLQLTGAISEMVPDPDPPCPHPVIDLSSPVVFDFGSFTIPWNKLDTSALNTLKKGKRLDKSSKINIVQVICNEFLQWHPDIFNINISETCKIISKKLVQMYPKSLSSAALGRPDEQDSSAILFNSFRSRFTVLKRYNLKKQTAATEEVPGQNSQDEGEADSGVLDWAINFRIPWEKMPQDVLNGLKNKERLSPSLISELLCIVAGDIRKIQQNPTKECVEYIAREMCTMYPKSLSDLSCGIPANRHESLAREILWRINYANKSLDQEESKETKLHSPGTSNLEDEEPIEILDTFPCPPSIVEVEMVVDSNSSSVPTSYNPIAEDPSCHAGYDYGTTLPEPYLPEAKTSSSAEQHTVNSTPSFLGKQGIEDLDCGTEPEIHPTTAIPDCSAKSPDNTVPDNNAESDASPDDVAMEDCDVATDCGFNKVRYIAEVVKNGDDRCAIFANTPINEGNSFIFLPQFIEDPNSLAVKYPMKTYSRNTEAGITSTGDPIDVAPDCSLSASLVLRDLCKKAEAHTNENPVTYQSSVVPGCSTDNLSLPSTVSSSYNPSPPLYPASEDPVYNLPLNTVVQPNPVAYQTDPSYNISHSTHQSDVV</sequence>
<feature type="compositionally biased region" description="Polar residues" evidence="1">
    <location>
        <begin position="389"/>
        <end position="401"/>
    </location>
</feature>
<feature type="region of interest" description="Disordered" evidence="1">
    <location>
        <begin position="863"/>
        <end position="944"/>
    </location>
</feature>
<evidence type="ECO:0000313" key="2">
    <source>
        <dbReference type="EMBL" id="KAG8186372.1"/>
    </source>
</evidence>
<keyword evidence="3" id="KW-1185">Reference proteome</keyword>
<evidence type="ECO:0000256" key="1">
    <source>
        <dbReference type="SAM" id="MobiDB-lite"/>
    </source>
</evidence>
<proteinExistence type="predicted"/>
<organism evidence="2 3">
    <name type="scientific">Oedothorax gibbosus</name>
    <dbReference type="NCBI Taxonomy" id="931172"/>
    <lineage>
        <taxon>Eukaryota</taxon>
        <taxon>Metazoa</taxon>
        <taxon>Ecdysozoa</taxon>
        <taxon>Arthropoda</taxon>
        <taxon>Chelicerata</taxon>
        <taxon>Arachnida</taxon>
        <taxon>Araneae</taxon>
        <taxon>Araneomorphae</taxon>
        <taxon>Entelegynae</taxon>
        <taxon>Araneoidea</taxon>
        <taxon>Linyphiidae</taxon>
        <taxon>Erigoninae</taxon>
        <taxon>Oedothorax</taxon>
    </lineage>
</organism>
<feature type="region of interest" description="Disordered" evidence="1">
    <location>
        <begin position="389"/>
        <end position="412"/>
    </location>
</feature>
<dbReference type="EMBL" id="JAFNEN010000304">
    <property type="protein sequence ID" value="KAG8186372.1"/>
    <property type="molecule type" value="Genomic_DNA"/>
</dbReference>
<comment type="caution">
    <text evidence="2">The sequence shown here is derived from an EMBL/GenBank/DDBJ whole genome shotgun (WGS) entry which is preliminary data.</text>
</comment>
<reference evidence="2 3" key="1">
    <citation type="journal article" date="2022" name="Nat. Ecol. Evol.">
        <title>A masculinizing supergene underlies an exaggerated male reproductive morph in a spider.</title>
        <authorList>
            <person name="Hendrickx F."/>
            <person name="De Corte Z."/>
            <person name="Sonet G."/>
            <person name="Van Belleghem S.M."/>
            <person name="Kostlbacher S."/>
            <person name="Vangestel C."/>
        </authorList>
    </citation>
    <scope>NUCLEOTIDE SEQUENCE [LARGE SCALE GENOMIC DNA]</scope>
    <source>
        <strain evidence="2">W744_W776</strain>
    </source>
</reference>
<evidence type="ECO:0000313" key="3">
    <source>
        <dbReference type="Proteomes" id="UP000827092"/>
    </source>
</evidence>
<feature type="compositionally biased region" description="Polar residues" evidence="1">
    <location>
        <begin position="927"/>
        <end position="939"/>
    </location>
</feature>
<dbReference type="AlphaFoldDB" id="A0AAV6UQ05"/>
<dbReference type="Proteomes" id="UP000827092">
    <property type="component" value="Unassembled WGS sequence"/>
</dbReference>
<name>A0AAV6UQ05_9ARAC</name>
<gene>
    <name evidence="2" type="ORF">JTE90_026791</name>
</gene>
<feature type="compositionally biased region" description="Polar residues" evidence="1">
    <location>
        <begin position="881"/>
        <end position="896"/>
    </location>
</feature>
<protein>
    <submittedName>
        <fullName evidence="2">Uncharacterized protein</fullName>
    </submittedName>
</protein>
<accession>A0AAV6UQ05</accession>